<sequence length="132" mass="14403">MRSAPEQSHQGSSEASETAPIDNISSSSEDQVNNISNLLDNLAVEEVLTLGINKNHPVENIIGPLSEGVLTRSRSTAAQNMLPEETISHSQSGPINSCLYSCFISQVEPKNVKMALKESSWVEAMQEELMQF</sequence>
<feature type="region of interest" description="Disordered" evidence="1">
    <location>
        <begin position="1"/>
        <end position="30"/>
    </location>
</feature>
<proteinExistence type="predicted"/>
<accession>A0A5N6NUP8</accession>
<gene>
    <name evidence="2" type="ORF">E3N88_17661</name>
</gene>
<evidence type="ECO:0000256" key="1">
    <source>
        <dbReference type="SAM" id="MobiDB-lite"/>
    </source>
</evidence>
<feature type="compositionally biased region" description="Polar residues" evidence="1">
    <location>
        <begin position="1"/>
        <end position="16"/>
    </location>
</feature>
<dbReference type="AlphaFoldDB" id="A0A5N6NUP8"/>
<evidence type="ECO:0000313" key="3">
    <source>
        <dbReference type="Proteomes" id="UP000326396"/>
    </source>
</evidence>
<keyword evidence="3" id="KW-1185">Reference proteome</keyword>
<dbReference type="Proteomes" id="UP000326396">
    <property type="component" value="Linkage Group LG17"/>
</dbReference>
<reference evidence="2 3" key="1">
    <citation type="submission" date="2019-05" db="EMBL/GenBank/DDBJ databases">
        <title>Mikania micrantha, genome provides insights into the molecular mechanism of rapid growth.</title>
        <authorList>
            <person name="Liu B."/>
        </authorList>
    </citation>
    <scope>NUCLEOTIDE SEQUENCE [LARGE SCALE GENOMIC DNA]</scope>
    <source>
        <strain evidence="2">NLD-2019</strain>
        <tissue evidence="2">Leaf</tissue>
    </source>
</reference>
<name>A0A5N6NUP8_9ASTR</name>
<dbReference type="OrthoDB" id="1743563at2759"/>
<protein>
    <recommendedName>
        <fullName evidence="4">Reverse transcriptase Ty1/copia-type domain-containing protein</fullName>
    </recommendedName>
</protein>
<comment type="caution">
    <text evidence="2">The sequence shown here is derived from an EMBL/GenBank/DDBJ whole genome shotgun (WGS) entry which is preliminary data.</text>
</comment>
<evidence type="ECO:0000313" key="2">
    <source>
        <dbReference type="EMBL" id="KAD5317715.1"/>
    </source>
</evidence>
<evidence type="ECO:0008006" key="4">
    <source>
        <dbReference type="Google" id="ProtNLM"/>
    </source>
</evidence>
<dbReference type="EMBL" id="SZYD01000009">
    <property type="protein sequence ID" value="KAD5317715.1"/>
    <property type="molecule type" value="Genomic_DNA"/>
</dbReference>
<organism evidence="2 3">
    <name type="scientific">Mikania micrantha</name>
    <name type="common">bitter vine</name>
    <dbReference type="NCBI Taxonomy" id="192012"/>
    <lineage>
        <taxon>Eukaryota</taxon>
        <taxon>Viridiplantae</taxon>
        <taxon>Streptophyta</taxon>
        <taxon>Embryophyta</taxon>
        <taxon>Tracheophyta</taxon>
        <taxon>Spermatophyta</taxon>
        <taxon>Magnoliopsida</taxon>
        <taxon>eudicotyledons</taxon>
        <taxon>Gunneridae</taxon>
        <taxon>Pentapetalae</taxon>
        <taxon>asterids</taxon>
        <taxon>campanulids</taxon>
        <taxon>Asterales</taxon>
        <taxon>Asteraceae</taxon>
        <taxon>Asteroideae</taxon>
        <taxon>Heliantheae alliance</taxon>
        <taxon>Eupatorieae</taxon>
        <taxon>Mikania</taxon>
    </lineage>
</organism>